<protein>
    <submittedName>
        <fullName evidence="8">Insulinase-like peptidase</fullName>
    </submittedName>
</protein>
<dbReference type="InterPro" id="IPR001431">
    <property type="entry name" value="Pept_M16_Zn_BS"/>
</dbReference>
<accession>A0A4Q9L1F6</accession>
<comment type="caution">
    <text evidence="8">The sequence shown here is derived from an EMBL/GenBank/DDBJ whole genome shotgun (WGS) entry which is preliminary data.</text>
</comment>
<dbReference type="AlphaFoldDB" id="A0A4Q9L1F6"/>
<sequence>MICKSNQDDCKYEYLQLKNGVKVICISDINADRSACAVSIKTGSYDDPNDYSGLAHFLEHMLFMGTEKYPSENEFFDYISKYGGESNAYTDNKLTLYYFDILHRKFKGA</sequence>
<dbReference type="Proteomes" id="UP000292362">
    <property type="component" value="Unassembled WGS sequence"/>
</dbReference>
<dbReference type="InterPro" id="IPR011249">
    <property type="entry name" value="Metalloenz_LuxS/M16"/>
</dbReference>
<keyword evidence="6" id="KW-0482">Metalloprotease</keyword>
<dbReference type="EMBL" id="PITJ01000779">
    <property type="protein sequence ID" value="TBU01197.1"/>
    <property type="molecule type" value="Genomic_DNA"/>
</dbReference>
<evidence type="ECO:0000259" key="7">
    <source>
        <dbReference type="Pfam" id="PF00675"/>
    </source>
</evidence>
<gene>
    <name evidence="8" type="ORF">CWI37_0779p0010</name>
</gene>
<keyword evidence="3" id="KW-0479">Metal-binding</keyword>
<evidence type="ECO:0000256" key="1">
    <source>
        <dbReference type="ARBA" id="ARBA00007261"/>
    </source>
</evidence>
<dbReference type="Pfam" id="PF00675">
    <property type="entry name" value="Peptidase_M16"/>
    <property type="match status" value="1"/>
</dbReference>
<evidence type="ECO:0000256" key="4">
    <source>
        <dbReference type="ARBA" id="ARBA00022801"/>
    </source>
</evidence>
<dbReference type="GO" id="GO:0006508">
    <property type="term" value="P:proteolysis"/>
    <property type="evidence" value="ECO:0007669"/>
    <property type="project" value="UniProtKB-KW"/>
</dbReference>
<organism evidence="8 9">
    <name type="scientific">Hamiltosporidium tvaerminnensis</name>
    <dbReference type="NCBI Taxonomy" id="1176355"/>
    <lineage>
        <taxon>Eukaryota</taxon>
        <taxon>Fungi</taxon>
        <taxon>Fungi incertae sedis</taxon>
        <taxon>Microsporidia</taxon>
        <taxon>Dubosqiidae</taxon>
        <taxon>Hamiltosporidium</taxon>
    </lineage>
</organism>
<evidence type="ECO:0000256" key="3">
    <source>
        <dbReference type="ARBA" id="ARBA00022723"/>
    </source>
</evidence>
<dbReference type="PANTHER" id="PTHR43690">
    <property type="entry name" value="NARDILYSIN"/>
    <property type="match status" value="1"/>
</dbReference>
<dbReference type="GO" id="GO:0046872">
    <property type="term" value="F:metal ion binding"/>
    <property type="evidence" value="ECO:0007669"/>
    <property type="project" value="UniProtKB-KW"/>
</dbReference>
<evidence type="ECO:0000256" key="6">
    <source>
        <dbReference type="ARBA" id="ARBA00023049"/>
    </source>
</evidence>
<evidence type="ECO:0000313" key="9">
    <source>
        <dbReference type="Proteomes" id="UP000292362"/>
    </source>
</evidence>
<dbReference type="InterPro" id="IPR050626">
    <property type="entry name" value="Peptidase_M16"/>
</dbReference>
<dbReference type="Gene3D" id="3.30.830.10">
    <property type="entry name" value="Metalloenzyme, LuxS/M16 peptidase-like"/>
    <property type="match status" value="1"/>
</dbReference>
<dbReference type="PANTHER" id="PTHR43690:SF18">
    <property type="entry name" value="INSULIN-DEGRADING ENZYME-RELATED"/>
    <property type="match status" value="1"/>
</dbReference>
<dbReference type="InterPro" id="IPR011765">
    <property type="entry name" value="Pept_M16_N"/>
</dbReference>
<dbReference type="SUPFAM" id="SSF63411">
    <property type="entry name" value="LuxS/MPP-like metallohydrolase"/>
    <property type="match status" value="1"/>
</dbReference>
<dbReference type="VEuPathDB" id="MicrosporidiaDB:CWI37_0779p0010"/>
<keyword evidence="4" id="KW-0378">Hydrolase</keyword>
<evidence type="ECO:0000256" key="2">
    <source>
        <dbReference type="ARBA" id="ARBA00022670"/>
    </source>
</evidence>
<proteinExistence type="inferred from homology"/>
<keyword evidence="2" id="KW-0645">Protease</keyword>
<dbReference type="GO" id="GO:0004222">
    <property type="term" value="F:metalloendopeptidase activity"/>
    <property type="evidence" value="ECO:0007669"/>
    <property type="project" value="InterPro"/>
</dbReference>
<dbReference type="PROSITE" id="PS00143">
    <property type="entry name" value="INSULINASE"/>
    <property type="match status" value="1"/>
</dbReference>
<keyword evidence="5" id="KW-0862">Zinc</keyword>
<feature type="non-terminal residue" evidence="8">
    <location>
        <position position="109"/>
    </location>
</feature>
<evidence type="ECO:0000313" key="8">
    <source>
        <dbReference type="EMBL" id="TBU01197.1"/>
    </source>
</evidence>
<evidence type="ECO:0000256" key="5">
    <source>
        <dbReference type="ARBA" id="ARBA00022833"/>
    </source>
</evidence>
<comment type="similarity">
    <text evidence="1">Belongs to the peptidase M16 family.</text>
</comment>
<feature type="domain" description="Peptidase M16 N-terminal" evidence="7">
    <location>
        <begin position="22"/>
        <end position="108"/>
    </location>
</feature>
<name>A0A4Q9L1F6_9MICR</name>
<reference evidence="8 9" key="1">
    <citation type="submission" date="2017-12" db="EMBL/GenBank/DDBJ databases">
        <authorList>
            <person name="Pombert J.-F."/>
            <person name="Haag K.L."/>
            <person name="Ebert D."/>
        </authorList>
    </citation>
    <scope>NUCLEOTIDE SEQUENCE [LARGE SCALE GENOMIC DNA]</scope>
    <source>
        <strain evidence="8">FI-OER-3-3</strain>
    </source>
</reference>